<dbReference type="AlphaFoldDB" id="A0A8X6KJK7"/>
<dbReference type="EMBL" id="BMAO01021576">
    <property type="protein sequence ID" value="GFQ75621.1"/>
    <property type="molecule type" value="Genomic_DNA"/>
</dbReference>
<dbReference type="Proteomes" id="UP000887116">
    <property type="component" value="Unassembled WGS sequence"/>
</dbReference>
<organism evidence="2 3">
    <name type="scientific">Trichonephila clavata</name>
    <name type="common">Joro spider</name>
    <name type="synonym">Nephila clavata</name>
    <dbReference type="NCBI Taxonomy" id="2740835"/>
    <lineage>
        <taxon>Eukaryota</taxon>
        <taxon>Metazoa</taxon>
        <taxon>Ecdysozoa</taxon>
        <taxon>Arthropoda</taxon>
        <taxon>Chelicerata</taxon>
        <taxon>Arachnida</taxon>
        <taxon>Araneae</taxon>
        <taxon>Araneomorphae</taxon>
        <taxon>Entelegynae</taxon>
        <taxon>Araneoidea</taxon>
        <taxon>Nephilidae</taxon>
        <taxon>Trichonephila</taxon>
    </lineage>
</organism>
<proteinExistence type="predicted"/>
<accession>A0A8X6KJK7</accession>
<sequence>MEGLRRRKTQSGDKEGGDDEGRGHSAKGGGMAFEMEEGVRSYCNAHHPSIGRTEWSNFSQIRTVTEFWEPNIFKYTLLLLLPLKNKNN</sequence>
<reference evidence="2" key="1">
    <citation type="submission" date="2020-07" db="EMBL/GenBank/DDBJ databases">
        <title>Multicomponent nature underlies the extraordinary mechanical properties of spider dragline silk.</title>
        <authorList>
            <person name="Kono N."/>
            <person name="Nakamura H."/>
            <person name="Mori M."/>
            <person name="Yoshida Y."/>
            <person name="Ohtoshi R."/>
            <person name="Malay A.D."/>
            <person name="Moran D.A.P."/>
            <person name="Tomita M."/>
            <person name="Numata K."/>
            <person name="Arakawa K."/>
        </authorList>
    </citation>
    <scope>NUCLEOTIDE SEQUENCE</scope>
</reference>
<evidence type="ECO:0000256" key="1">
    <source>
        <dbReference type="SAM" id="MobiDB-lite"/>
    </source>
</evidence>
<feature type="region of interest" description="Disordered" evidence="1">
    <location>
        <begin position="1"/>
        <end position="31"/>
    </location>
</feature>
<feature type="compositionally biased region" description="Basic and acidic residues" evidence="1">
    <location>
        <begin position="10"/>
        <end position="23"/>
    </location>
</feature>
<protein>
    <submittedName>
        <fullName evidence="2">Uncharacterized protein</fullName>
    </submittedName>
</protein>
<evidence type="ECO:0000313" key="3">
    <source>
        <dbReference type="Proteomes" id="UP000887116"/>
    </source>
</evidence>
<evidence type="ECO:0000313" key="2">
    <source>
        <dbReference type="EMBL" id="GFQ75621.1"/>
    </source>
</evidence>
<name>A0A8X6KJK7_TRICU</name>
<keyword evidence="3" id="KW-1185">Reference proteome</keyword>
<comment type="caution">
    <text evidence="2">The sequence shown here is derived from an EMBL/GenBank/DDBJ whole genome shotgun (WGS) entry which is preliminary data.</text>
</comment>
<gene>
    <name evidence="2" type="ORF">TNCT_638211</name>
</gene>
<dbReference type="OrthoDB" id="10400371at2759"/>